<evidence type="ECO:0008006" key="3">
    <source>
        <dbReference type="Google" id="ProtNLM"/>
    </source>
</evidence>
<dbReference type="RefSeq" id="WP_100388320.1">
    <property type="nucleotide sequence ID" value="NZ_BMZU01000001.1"/>
</dbReference>
<proteinExistence type="predicted"/>
<accession>A0A2M9D7G2</accession>
<dbReference type="OrthoDB" id="5188280at2"/>
<dbReference type="AlphaFoldDB" id="A0A2M9D7G2"/>
<comment type="caution">
    <text evidence="1">The sequence shown here is derived from an EMBL/GenBank/DDBJ whole genome shotgun (WGS) entry which is preliminary data.</text>
</comment>
<sequence length="209" mass="22542">MAENFHKPTQYSTDKFDTFEGGEDPAQIMRAAHDTAHALLEGARNSDDPAVIDRIIAYTDKNGIDSLAELWSRSSAASLPGALWRIYLLRAVIQQDAVGTSLLFQRGIETLPTIDAAVTGAINPTGPEEIKGLADQILRGLFRGDFGVALDRAASFSRILASGAGSIADDQELLDPERATELTTRASRYSLMAEELTGCAKRYRAGALD</sequence>
<protein>
    <recommendedName>
        <fullName evidence="3">DNA-directed RNA polymerase subunit beta</fullName>
    </recommendedName>
</protein>
<dbReference type="Proteomes" id="UP000231742">
    <property type="component" value="Unassembled WGS sequence"/>
</dbReference>
<evidence type="ECO:0000313" key="2">
    <source>
        <dbReference type="Proteomes" id="UP000231742"/>
    </source>
</evidence>
<organism evidence="1 2">
    <name type="scientific">Salinibacterium amurskyense</name>
    <dbReference type="NCBI Taxonomy" id="205941"/>
    <lineage>
        <taxon>Bacteria</taxon>
        <taxon>Bacillati</taxon>
        <taxon>Actinomycetota</taxon>
        <taxon>Actinomycetes</taxon>
        <taxon>Micrococcales</taxon>
        <taxon>Microbacteriaceae</taxon>
        <taxon>Salinibacterium</taxon>
    </lineage>
</organism>
<dbReference type="EMBL" id="PGFH01000001">
    <property type="protein sequence ID" value="PJJ81657.1"/>
    <property type="molecule type" value="Genomic_DNA"/>
</dbReference>
<evidence type="ECO:0000313" key="1">
    <source>
        <dbReference type="EMBL" id="PJJ81657.1"/>
    </source>
</evidence>
<keyword evidence="2" id="KW-1185">Reference proteome</keyword>
<name>A0A2M9D7G2_9MICO</name>
<gene>
    <name evidence="1" type="ORF">CLV85_0835</name>
</gene>
<reference evidence="1 2" key="1">
    <citation type="submission" date="2017-11" db="EMBL/GenBank/DDBJ databases">
        <title>Genomic Encyclopedia of Archaeal and Bacterial Type Strains, Phase II (KMG-II): From Individual Species to Whole Genera.</title>
        <authorList>
            <person name="Goeker M."/>
        </authorList>
    </citation>
    <scope>NUCLEOTIDE SEQUENCE [LARGE SCALE GENOMIC DNA]</scope>
    <source>
        <strain evidence="1 2">DSM 16400</strain>
    </source>
</reference>